<organism evidence="2 3">
    <name type="scientific">Mycobacterium phage Imvubu</name>
    <dbReference type="NCBI Taxonomy" id="2686233"/>
    <lineage>
        <taxon>Viruses</taxon>
        <taxon>Duplodnaviria</taxon>
        <taxon>Heunggongvirae</taxon>
        <taxon>Uroviricota</taxon>
        <taxon>Caudoviricetes</taxon>
        <taxon>Bclasvirinae</taxon>
        <taxon>Imvubuvirus</taxon>
        <taxon>Imvubuvirus imvubu</taxon>
    </lineage>
</organism>
<evidence type="ECO:0000313" key="2">
    <source>
        <dbReference type="EMBL" id="QHB37748.1"/>
    </source>
</evidence>
<protein>
    <recommendedName>
        <fullName evidence="1">DUF7196 domain-containing protein</fullName>
    </recommendedName>
</protein>
<accession>A0A6B9LDL9</accession>
<dbReference type="KEGG" id="vg:60321367"/>
<keyword evidence="3" id="KW-1185">Reference proteome</keyword>
<dbReference type="Pfam" id="PF23826">
    <property type="entry name" value="DUF7196"/>
    <property type="match status" value="1"/>
</dbReference>
<evidence type="ECO:0000259" key="1">
    <source>
        <dbReference type="Pfam" id="PF23826"/>
    </source>
</evidence>
<dbReference type="Proteomes" id="UP000464404">
    <property type="component" value="Segment"/>
</dbReference>
<feature type="domain" description="DUF7196" evidence="1">
    <location>
        <begin position="1"/>
        <end position="77"/>
    </location>
</feature>
<dbReference type="EMBL" id="MN813693">
    <property type="protein sequence ID" value="QHB37748.1"/>
    <property type="molecule type" value="Genomic_DNA"/>
</dbReference>
<gene>
    <name evidence="2" type="primary">7</name>
    <name evidence="2" type="ORF">PBI_IMVUBU_7</name>
</gene>
<name>A0A6B9LDL9_9CAUD</name>
<reference evidence="2 3" key="1">
    <citation type="submission" date="2019-12" db="EMBL/GenBank/DDBJ databases">
        <authorList>
            <person name="Garlena R.A."/>
            <person name="Russell D.A."/>
            <person name="Pope W.H."/>
            <person name="Jacobs-Sera D."/>
            <person name="Hatfull G.F."/>
        </authorList>
    </citation>
    <scope>NUCLEOTIDE SEQUENCE [LARGE SCALE GENOMIC DNA]</scope>
</reference>
<dbReference type="GeneID" id="60321367"/>
<sequence>MGCSCGGKTSANSSDTLGYYVVLPNGGGILPEGFDPATFDPEDRTAVAPYFGVYEANAQVTLNRGGTIKRLKRKPAAA</sequence>
<dbReference type="InterPro" id="IPR055620">
    <property type="entry name" value="DUF7196"/>
</dbReference>
<dbReference type="RefSeq" id="YP_009949957.1">
    <property type="nucleotide sequence ID" value="NC_051586.1"/>
</dbReference>
<evidence type="ECO:0000313" key="3">
    <source>
        <dbReference type="Proteomes" id="UP000464404"/>
    </source>
</evidence>
<proteinExistence type="predicted"/>